<evidence type="ECO:0000313" key="4">
    <source>
        <dbReference type="Proteomes" id="UP001325680"/>
    </source>
</evidence>
<dbReference type="CDD" id="cd00093">
    <property type="entry name" value="HTH_XRE"/>
    <property type="match status" value="1"/>
</dbReference>
<dbReference type="PROSITE" id="PS50943">
    <property type="entry name" value="HTH_CROC1"/>
    <property type="match status" value="1"/>
</dbReference>
<keyword evidence="4" id="KW-1185">Reference proteome</keyword>
<protein>
    <submittedName>
        <fullName evidence="3">Helix-turn-helix transcriptional regulator</fullName>
    </submittedName>
</protein>
<dbReference type="InterPro" id="IPR001387">
    <property type="entry name" value="Cro/C1-type_HTH"/>
</dbReference>
<feature type="domain" description="HTH cro/C1-type" evidence="2">
    <location>
        <begin position="6"/>
        <end position="60"/>
    </location>
</feature>
<dbReference type="InterPro" id="IPR010982">
    <property type="entry name" value="Lambda_DNA-bd_dom_sf"/>
</dbReference>
<dbReference type="SMART" id="SM00530">
    <property type="entry name" value="HTH_XRE"/>
    <property type="match status" value="1"/>
</dbReference>
<dbReference type="PANTHER" id="PTHR46558:SF4">
    <property type="entry name" value="DNA-BIDING PHAGE PROTEIN"/>
    <property type="match status" value="1"/>
</dbReference>
<gene>
    <name evidence="3" type="ORF">U0035_17585</name>
</gene>
<dbReference type="Gene3D" id="1.10.260.40">
    <property type="entry name" value="lambda repressor-like DNA-binding domains"/>
    <property type="match status" value="1"/>
</dbReference>
<dbReference type="PANTHER" id="PTHR46558">
    <property type="entry name" value="TRACRIPTIONAL REGULATORY PROTEIN-RELATED-RELATED"/>
    <property type="match status" value="1"/>
</dbReference>
<dbReference type="RefSeq" id="WP_114791729.1">
    <property type="nucleotide sequence ID" value="NZ_CP139960.1"/>
</dbReference>
<evidence type="ECO:0000256" key="1">
    <source>
        <dbReference type="ARBA" id="ARBA00023125"/>
    </source>
</evidence>
<accession>A0ABZ0W5U0</accession>
<evidence type="ECO:0000259" key="2">
    <source>
        <dbReference type="PROSITE" id="PS50943"/>
    </source>
</evidence>
<reference evidence="3 4" key="1">
    <citation type="submission" date="2023-12" db="EMBL/GenBank/DDBJ databases">
        <title>Genome sequencing and assembly of bacterial species from a model synthetic community.</title>
        <authorList>
            <person name="Hogle S.L."/>
        </authorList>
    </citation>
    <scope>NUCLEOTIDE SEQUENCE [LARGE SCALE GENOMIC DNA]</scope>
    <source>
        <strain evidence="3 4">HAMBI_3031</strain>
    </source>
</reference>
<organism evidence="3 4">
    <name type="scientific">Niabella yanshanensis</name>
    <dbReference type="NCBI Taxonomy" id="577386"/>
    <lineage>
        <taxon>Bacteria</taxon>
        <taxon>Pseudomonadati</taxon>
        <taxon>Bacteroidota</taxon>
        <taxon>Chitinophagia</taxon>
        <taxon>Chitinophagales</taxon>
        <taxon>Chitinophagaceae</taxon>
        <taxon>Niabella</taxon>
    </lineage>
</organism>
<dbReference type="Proteomes" id="UP001325680">
    <property type="component" value="Chromosome"/>
</dbReference>
<name>A0ABZ0W5U0_9BACT</name>
<keyword evidence="1" id="KW-0238">DNA-binding</keyword>
<dbReference type="Pfam" id="PF01381">
    <property type="entry name" value="HTH_3"/>
    <property type="match status" value="1"/>
</dbReference>
<proteinExistence type="predicted"/>
<dbReference type="EMBL" id="CP139960">
    <property type="protein sequence ID" value="WQD37485.1"/>
    <property type="molecule type" value="Genomic_DNA"/>
</dbReference>
<dbReference type="SUPFAM" id="SSF47413">
    <property type="entry name" value="lambda repressor-like DNA-binding domains"/>
    <property type="match status" value="1"/>
</dbReference>
<sequence>MIHHTLKQLRKSKGITQTQMAELLHKSQNAYSLLESGQSKIDAAAIPDICRVFDITPNEFFGFESDNSNEPKQVDLVEIVRLLKAELDKKNELLKLSLTALSEVEKITEKNKNLISFLNITKNYLSSQDSC</sequence>
<evidence type="ECO:0000313" key="3">
    <source>
        <dbReference type="EMBL" id="WQD37485.1"/>
    </source>
</evidence>